<dbReference type="AlphaFoldDB" id="A0A369VYV5"/>
<dbReference type="OrthoDB" id="9813313at2"/>
<dbReference type="InterPro" id="IPR019885">
    <property type="entry name" value="Tscrpt_reg_HTH_AsnC-type_CS"/>
</dbReference>
<feature type="domain" description="HTH asnC-type" evidence="4">
    <location>
        <begin position="1"/>
        <end position="62"/>
    </location>
</feature>
<dbReference type="SUPFAM" id="SSF54909">
    <property type="entry name" value="Dimeric alpha+beta barrel"/>
    <property type="match status" value="1"/>
</dbReference>
<keyword evidence="2" id="KW-0238">DNA-binding</keyword>
<dbReference type="InterPro" id="IPR011008">
    <property type="entry name" value="Dimeric_a/b-barrel"/>
</dbReference>
<evidence type="ECO:0000313" key="5">
    <source>
        <dbReference type="EMBL" id="RDE07498.1"/>
    </source>
</evidence>
<dbReference type="GO" id="GO:0006355">
    <property type="term" value="P:regulation of DNA-templated transcription"/>
    <property type="evidence" value="ECO:0007669"/>
    <property type="project" value="UniProtKB-ARBA"/>
</dbReference>
<dbReference type="Pfam" id="PF01037">
    <property type="entry name" value="AsnC_trans_reg"/>
    <property type="match status" value="1"/>
</dbReference>
<dbReference type="PROSITE" id="PS00519">
    <property type="entry name" value="HTH_ASNC_1"/>
    <property type="match status" value="1"/>
</dbReference>
<evidence type="ECO:0000256" key="1">
    <source>
        <dbReference type="ARBA" id="ARBA00023015"/>
    </source>
</evidence>
<dbReference type="GO" id="GO:0043565">
    <property type="term" value="F:sequence-specific DNA binding"/>
    <property type="evidence" value="ECO:0007669"/>
    <property type="project" value="InterPro"/>
</dbReference>
<reference evidence="5 6" key="1">
    <citation type="submission" date="2018-07" db="EMBL/GenBank/DDBJ databases">
        <title>a novel species of Sphingomonas isolated from the rhizosphere soil of Araceae plant.</title>
        <authorList>
            <person name="Zhiyong W."/>
            <person name="Qinglan Z."/>
            <person name="Zhiwei F."/>
            <person name="Ding X."/>
            <person name="Gejiao W."/>
            <person name="Shixue Z."/>
        </authorList>
    </citation>
    <scope>NUCLEOTIDE SEQUENCE [LARGE SCALE GENOMIC DNA]</scope>
    <source>
        <strain evidence="5 6">WZY 27</strain>
    </source>
</reference>
<organism evidence="5 6">
    <name type="scientific">Sphingomonas aracearum</name>
    <dbReference type="NCBI Taxonomy" id="2283317"/>
    <lineage>
        <taxon>Bacteria</taxon>
        <taxon>Pseudomonadati</taxon>
        <taxon>Pseudomonadota</taxon>
        <taxon>Alphaproteobacteria</taxon>
        <taxon>Sphingomonadales</taxon>
        <taxon>Sphingomonadaceae</taxon>
        <taxon>Sphingomonas</taxon>
    </lineage>
</organism>
<dbReference type="InterPro" id="IPR036390">
    <property type="entry name" value="WH_DNA-bd_sf"/>
</dbReference>
<dbReference type="Pfam" id="PF13412">
    <property type="entry name" value="HTH_24"/>
    <property type="match status" value="1"/>
</dbReference>
<gene>
    <name evidence="5" type="ORF">DVW87_04850</name>
</gene>
<dbReference type="GO" id="GO:0043200">
    <property type="term" value="P:response to amino acid"/>
    <property type="evidence" value="ECO:0007669"/>
    <property type="project" value="TreeGrafter"/>
</dbReference>
<dbReference type="PRINTS" id="PR00033">
    <property type="entry name" value="HTHASNC"/>
</dbReference>
<comment type="caution">
    <text evidence="5">The sequence shown here is derived from an EMBL/GenBank/DDBJ whole genome shotgun (WGS) entry which is preliminary data.</text>
</comment>
<dbReference type="SMART" id="SM00344">
    <property type="entry name" value="HTH_ASNC"/>
    <property type="match status" value="1"/>
</dbReference>
<keyword evidence="6" id="KW-1185">Reference proteome</keyword>
<dbReference type="Gene3D" id="1.10.10.10">
    <property type="entry name" value="Winged helix-like DNA-binding domain superfamily/Winged helix DNA-binding domain"/>
    <property type="match status" value="1"/>
</dbReference>
<accession>A0A369VYV5</accession>
<dbReference type="InterPro" id="IPR011991">
    <property type="entry name" value="ArsR-like_HTH"/>
</dbReference>
<dbReference type="EMBL" id="QQNB01000001">
    <property type="protein sequence ID" value="RDE07498.1"/>
    <property type="molecule type" value="Genomic_DNA"/>
</dbReference>
<evidence type="ECO:0000259" key="4">
    <source>
        <dbReference type="PROSITE" id="PS50956"/>
    </source>
</evidence>
<dbReference type="PANTHER" id="PTHR30154:SF17">
    <property type="entry name" value="DNA-BINDING TRANSCRIPTIONAL ACTIVATOR DECR"/>
    <property type="match status" value="1"/>
</dbReference>
<sequence length="157" mass="17570">MESADLKILEVLQKDGALSIAAVAERTGISQNGCWRRIKRLEDEGVISGRVTLVNPAKVGLDLTVFVHVKASEHSEEWFERFSAAVQEMPEVVEFYRMAGEVDYLIKLMVENIAAYDAVYKRLTKAVNIVNVTSTFAVEVLKLTTALPLTHRFKADE</sequence>
<dbReference type="InterPro" id="IPR019888">
    <property type="entry name" value="Tscrpt_reg_AsnC-like"/>
</dbReference>
<name>A0A369VYV5_9SPHN</name>
<dbReference type="GO" id="GO:0005829">
    <property type="term" value="C:cytosol"/>
    <property type="evidence" value="ECO:0007669"/>
    <property type="project" value="TreeGrafter"/>
</dbReference>
<dbReference type="InterPro" id="IPR000485">
    <property type="entry name" value="AsnC-type_HTH_dom"/>
</dbReference>
<evidence type="ECO:0000256" key="3">
    <source>
        <dbReference type="ARBA" id="ARBA00023163"/>
    </source>
</evidence>
<dbReference type="PROSITE" id="PS50956">
    <property type="entry name" value="HTH_ASNC_2"/>
    <property type="match status" value="1"/>
</dbReference>
<protein>
    <submittedName>
        <fullName evidence="5">Lrp/AsnC family transcriptional regulator</fullName>
    </submittedName>
</protein>
<keyword evidence="3" id="KW-0804">Transcription</keyword>
<dbReference type="SUPFAM" id="SSF46785">
    <property type="entry name" value="Winged helix' DNA-binding domain"/>
    <property type="match status" value="1"/>
</dbReference>
<proteinExistence type="predicted"/>
<evidence type="ECO:0000313" key="6">
    <source>
        <dbReference type="Proteomes" id="UP000253918"/>
    </source>
</evidence>
<dbReference type="Proteomes" id="UP000253918">
    <property type="component" value="Unassembled WGS sequence"/>
</dbReference>
<dbReference type="InterPro" id="IPR019887">
    <property type="entry name" value="Tscrpt_reg_AsnC/Lrp_C"/>
</dbReference>
<evidence type="ECO:0000256" key="2">
    <source>
        <dbReference type="ARBA" id="ARBA00023125"/>
    </source>
</evidence>
<dbReference type="PANTHER" id="PTHR30154">
    <property type="entry name" value="LEUCINE-RESPONSIVE REGULATORY PROTEIN"/>
    <property type="match status" value="1"/>
</dbReference>
<dbReference type="InterPro" id="IPR036388">
    <property type="entry name" value="WH-like_DNA-bd_sf"/>
</dbReference>
<dbReference type="Gene3D" id="3.30.70.920">
    <property type="match status" value="1"/>
</dbReference>
<dbReference type="CDD" id="cd00090">
    <property type="entry name" value="HTH_ARSR"/>
    <property type="match status" value="1"/>
</dbReference>
<keyword evidence="1" id="KW-0805">Transcription regulation</keyword>